<dbReference type="Proteomes" id="UP000053825">
    <property type="component" value="Unassembled WGS sequence"/>
</dbReference>
<sequence length="80" mass="9426">KKLCEFVWEISSHPQCSPNIAPSDYHLFRALQHYLFNIDSIRNNIEKYFDEKPNSIATNITALSKRCREIVKREGNYILP</sequence>
<organism evidence="1 2">
    <name type="scientific">Habropoda laboriosa</name>
    <dbReference type="NCBI Taxonomy" id="597456"/>
    <lineage>
        <taxon>Eukaryota</taxon>
        <taxon>Metazoa</taxon>
        <taxon>Ecdysozoa</taxon>
        <taxon>Arthropoda</taxon>
        <taxon>Hexapoda</taxon>
        <taxon>Insecta</taxon>
        <taxon>Pterygota</taxon>
        <taxon>Neoptera</taxon>
        <taxon>Endopterygota</taxon>
        <taxon>Hymenoptera</taxon>
        <taxon>Apocrita</taxon>
        <taxon>Aculeata</taxon>
        <taxon>Apoidea</taxon>
        <taxon>Anthophila</taxon>
        <taxon>Apidae</taxon>
        <taxon>Habropoda</taxon>
    </lineage>
</organism>
<dbReference type="InterPro" id="IPR036397">
    <property type="entry name" value="RNaseH_sf"/>
</dbReference>
<dbReference type="EMBL" id="KQ414864">
    <property type="protein sequence ID" value="KOC60013.1"/>
    <property type="molecule type" value="Genomic_DNA"/>
</dbReference>
<dbReference type="AlphaFoldDB" id="A0A0L7QN14"/>
<accession>A0A0L7QN14</accession>
<name>A0A0L7QN14_9HYME</name>
<dbReference type="Gene3D" id="3.30.420.10">
    <property type="entry name" value="Ribonuclease H-like superfamily/Ribonuclease H"/>
    <property type="match status" value="1"/>
</dbReference>
<dbReference type="GO" id="GO:0003676">
    <property type="term" value="F:nucleic acid binding"/>
    <property type="evidence" value="ECO:0007669"/>
    <property type="project" value="InterPro"/>
</dbReference>
<gene>
    <name evidence="1" type="ORF">WH47_08475</name>
</gene>
<evidence type="ECO:0000313" key="1">
    <source>
        <dbReference type="EMBL" id="KOC60013.1"/>
    </source>
</evidence>
<evidence type="ECO:0008006" key="3">
    <source>
        <dbReference type="Google" id="ProtNLM"/>
    </source>
</evidence>
<keyword evidence="2" id="KW-1185">Reference proteome</keyword>
<reference evidence="1 2" key="1">
    <citation type="submission" date="2015-07" db="EMBL/GenBank/DDBJ databases">
        <title>The genome of Habropoda laboriosa.</title>
        <authorList>
            <person name="Pan H."/>
            <person name="Kapheim K."/>
        </authorList>
    </citation>
    <scope>NUCLEOTIDE SEQUENCE [LARGE SCALE GENOMIC DNA]</scope>
    <source>
        <strain evidence="1">0110345459</strain>
    </source>
</reference>
<evidence type="ECO:0000313" key="2">
    <source>
        <dbReference type="Proteomes" id="UP000053825"/>
    </source>
</evidence>
<protein>
    <recommendedName>
        <fullName evidence="3">Histone-lysine N-methyltransferase SETMAR</fullName>
    </recommendedName>
</protein>
<proteinExistence type="predicted"/>
<dbReference type="STRING" id="597456.A0A0L7QN14"/>
<feature type="non-terminal residue" evidence="1">
    <location>
        <position position="1"/>
    </location>
</feature>